<accession>A0A9W9YFP9</accession>
<feature type="compositionally biased region" description="Basic and acidic residues" evidence="5">
    <location>
        <begin position="192"/>
        <end position="208"/>
    </location>
</feature>
<evidence type="ECO:0000313" key="7">
    <source>
        <dbReference type="EMBL" id="KAJ7339641.1"/>
    </source>
</evidence>
<dbReference type="Proteomes" id="UP001163046">
    <property type="component" value="Unassembled WGS sequence"/>
</dbReference>
<reference evidence="7" key="1">
    <citation type="submission" date="2023-01" db="EMBL/GenBank/DDBJ databases">
        <title>Genome assembly of the deep-sea coral Lophelia pertusa.</title>
        <authorList>
            <person name="Herrera S."/>
            <person name="Cordes E."/>
        </authorList>
    </citation>
    <scope>NUCLEOTIDE SEQUENCE</scope>
    <source>
        <strain evidence="7">USNM1676648</strain>
        <tissue evidence="7">Polyp</tissue>
    </source>
</reference>
<comment type="subcellular location">
    <subcellularLocation>
        <location evidence="1">Nucleus</location>
    </subcellularLocation>
</comment>
<feature type="region of interest" description="Disordered" evidence="5">
    <location>
        <begin position="130"/>
        <end position="294"/>
    </location>
</feature>
<dbReference type="GO" id="GO:0005667">
    <property type="term" value="C:transcription regulator complex"/>
    <property type="evidence" value="ECO:0007669"/>
    <property type="project" value="TreeGrafter"/>
</dbReference>
<feature type="compositionally biased region" description="Pro residues" evidence="5">
    <location>
        <begin position="140"/>
        <end position="155"/>
    </location>
</feature>
<keyword evidence="3" id="KW-0539">Nucleus</keyword>
<evidence type="ECO:0000256" key="5">
    <source>
        <dbReference type="SAM" id="MobiDB-lite"/>
    </source>
</evidence>
<protein>
    <recommendedName>
        <fullName evidence="6">Groucho/TLE N-terminal Q-rich domain-containing protein</fullName>
    </recommendedName>
</protein>
<dbReference type="InterPro" id="IPR009146">
    <property type="entry name" value="Groucho_enhance"/>
</dbReference>
<evidence type="ECO:0000313" key="8">
    <source>
        <dbReference type="Proteomes" id="UP001163046"/>
    </source>
</evidence>
<comment type="caution">
    <text evidence="7">The sequence shown here is derived from an EMBL/GenBank/DDBJ whole genome shotgun (WGS) entry which is preliminary data.</text>
</comment>
<evidence type="ECO:0000259" key="6">
    <source>
        <dbReference type="Pfam" id="PF03920"/>
    </source>
</evidence>
<feature type="coiled-coil region" evidence="4">
    <location>
        <begin position="25"/>
        <end position="52"/>
    </location>
</feature>
<feature type="compositionally biased region" description="Low complexity" evidence="5">
    <location>
        <begin position="156"/>
        <end position="169"/>
    </location>
</feature>
<proteinExistence type="inferred from homology"/>
<evidence type="ECO:0000256" key="1">
    <source>
        <dbReference type="ARBA" id="ARBA00004123"/>
    </source>
</evidence>
<feature type="compositionally biased region" description="Low complexity" evidence="5">
    <location>
        <begin position="273"/>
        <end position="292"/>
    </location>
</feature>
<evidence type="ECO:0000256" key="4">
    <source>
        <dbReference type="SAM" id="Coils"/>
    </source>
</evidence>
<organism evidence="7 8">
    <name type="scientific">Desmophyllum pertusum</name>
    <dbReference type="NCBI Taxonomy" id="174260"/>
    <lineage>
        <taxon>Eukaryota</taxon>
        <taxon>Metazoa</taxon>
        <taxon>Cnidaria</taxon>
        <taxon>Anthozoa</taxon>
        <taxon>Hexacorallia</taxon>
        <taxon>Scleractinia</taxon>
        <taxon>Caryophylliina</taxon>
        <taxon>Caryophylliidae</taxon>
        <taxon>Desmophyllum</taxon>
    </lineage>
</organism>
<keyword evidence="4" id="KW-0175">Coiled coil</keyword>
<evidence type="ECO:0000256" key="2">
    <source>
        <dbReference type="ARBA" id="ARBA00005969"/>
    </source>
</evidence>
<dbReference type="EMBL" id="MU827779">
    <property type="protein sequence ID" value="KAJ7339641.1"/>
    <property type="molecule type" value="Genomic_DNA"/>
</dbReference>
<feature type="compositionally biased region" description="Low complexity" evidence="5">
    <location>
        <begin position="243"/>
        <end position="257"/>
    </location>
</feature>
<dbReference type="PANTHER" id="PTHR10814">
    <property type="entry name" value="TRANSDUCIN-LIKE ENHANCER PROTEIN"/>
    <property type="match status" value="1"/>
</dbReference>
<dbReference type="InterPro" id="IPR005617">
    <property type="entry name" value="Groucho/TLE_N"/>
</dbReference>
<sequence>MYQSRHTTPHQPSGQPFKFTVADSCDRIKEEFNFLQAQYHSLKLECEKLASEKTEMQRHYVMYYEMSYGLNVEMHKQTEIAKRLNAICAQIIPFLSQDHQQQVAAAVERAKQVTMTELNAIIGQQQLHQQGLQGLHAHPPTIPLPHPGATPPQLPPGAASGLLALSNLSVQPPHLPMMKPEDKGTKSNSKRKRDDKDSGESDAEKSDGDLVVDVSNEDANSPRVENGPDSPPLNEKKVRKESGSPTNPSSSSSTPSSKHPKSESKAVLASSETGSSGRKSPSRSSPSVKTPVAAPAVRTAMPVPGGPYPFVNPHNIARYVLNA</sequence>
<gene>
    <name evidence="7" type="ORF">OS493_006048</name>
</gene>
<dbReference type="GO" id="GO:0003714">
    <property type="term" value="F:transcription corepressor activity"/>
    <property type="evidence" value="ECO:0007669"/>
    <property type="project" value="TreeGrafter"/>
</dbReference>
<keyword evidence="8" id="KW-1185">Reference proteome</keyword>
<dbReference type="PANTHER" id="PTHR10814:SF21">
    <property type="entry name" value="PROTEIN GROUCHO"/>
    <property type="match status" value="1"/>
</dbReference>
<comment type="similarity">
    <text evidence="2">Belongs to the WD repeat Groucho/TLE family.</text>
</comment>
<dbReference type="GO" id="GO:0005634">
    <property type="term" value="C:nucleus"/>
    <property type="evidence" value="ECO:0007669"/>
    <property type="project" value="UniProtKB-SubCell"/>
</dbReference>
<dbReference type="Pfam" id="PF03920">
    <property type="entry name" value="TLE_N"/>
    <property type="match status" value="1"/>
</dbReference>
<dbReference type="AlphaFoldDB" id="A0A9W9YFP9"/>
<dbReference type="OrthoDB" id="2624652at2759"/>
<feature type="domain" description="Groucho/TLE N-terminal Q-rich" evidence="6">
    <location>
        <begin position="17"/>
        <end position="130"/>
    </location>
</feature>
<name>A0A9W9YFP9_9CNID</name>
<evidence type="ECO:0000256" key="3">
    <source>
        <dbReference type="ARBA" id="ARBA00023242"/>
    </source>
</evidence>
<dbReference type="GO" id="GO:0090090">
    <property type="term" value="P:negative regulation of canonical Wnt signaling pathway"/>
    <property type="evidence" value="ECO:0007669"/>
    <property type="project" value="TreeGrafter"/>
</dbReference>